<evidence type="ECO:0000256" key="1">
    <source>
        <dbReference type="SAM" id="MobiDB-lite"/>
    </source>
</evidence>
<name>A0A8S3VE69_MYTED</name>
<dbReference type="EMBL" id="CAJPWZ010003257">
    <property type="protein sequence ID" value="CAG2254951.1"/>
    <property type="molecule type" value="Genomic_DNA"/>
</dbReference>
<evidence type="ECO:0000313" key="2">
    <source>
        <dbReference type="EMBL" id="CAG2254951.1"/>
    </source>
</evidence>
<proteinExistence type="predicted"/>
<feature type="region of interest" description="Disordered" evidence="1">
    <location>
        <begin position="21"/>
        <end position="114"/>
    </location>
</feature>
<dbReference type="AlphaFoldDB" id="A0A8S3VE69"/>
<dbReference type="Proteomes" id="UP000683360">
    <property type="component" value="Unassembled WGS sequence"/>
</dbReference>
<accession>A0A8S3VE69</accession>
<feature type="compositionally biased region" description="Basic and acidic residues" evidence="1">
    <location>
        <begin position="76"/>
        <end position="114"/>
    </location>
</feature>
<keyword evidence="3" id="KW-1185">Reference proteome</keyword>
<comment type="caution">
    <text evidence="2">The sequence shown here is derived from an EMBL/GenBank/DDBJ whole genome shotgun (WGS) entry which is preliminary data.</text>
</comment>
<organism evidence="2 3">
    <name type="scientific">Mytilus edulis</name>
    <name type="common">Blue mussel</name>
    <dbReference type="NCBI Taxonomy" id="6550"/>
    <lineage>
        <taxon>Eukaryota</taxon>
        <taxon>Metazoa</taxon>
        <taxon>Spiralia</taxon>
        <taxon>Lophotrochozoa</taxon>
        <taxon>Mollusca</taxon>
        <taxon>Bivalvia</taxon>
        <taxon>Autobranchia</taxon>
        <taxon>Pteriomorphia</taxon>
        <taxon>Mytilida</taxon>
        <taxon>Mytiloidea</taxon>
        <taxon>Mytilidae</taxon>
        <taxon>Mytilinae</taxon>
        <taxon>Mytilus</taxon>
    </lineage>
</organism>
<feature type="compositionally biased region" description="Acidic residues" evidence="1">
    <location>
        <begin position="56"/>
        <end position="75"/>
    </location>
</feature>
<dbReference type="OrthoDB" id="6203755at2759"/>
<sequence>MELDQHSFDVYKVINFWKPSDHQESLVDDCEENSGNLERQEAARRDCDDSLPVTQGEDEHEEQPTEVEQLDEAEEIERIEPTVHREDGIETTVRKEDRIEPTTRREENEPRKEKIKWPTNADKAAWKALDEDLENILEATLAGSKCVEKQKWHHSGFGEKETKCGKVQSDRTMNSYCVDNGQI</sequence>
<feature type="compositionally biased region" description="Basic and acidic residues" evidence="1">
    <location>
        <begin position="38"/>
        <end position="48"/>
    </location>
</feature>
<gene>
    <name evidence="2" type="ORF">MEDL_66398</name>
</gene>
<evidence type="ECO:0000313" key="3">
    <source>
        <dbReference type="Proteomes" id="UP000683360"/>
    </source>
</evidence>
<protein>
    <submittedName>
        <fullName evidence="2">Uncharacterized protein</fullName>
    </submittedName>
</protein>
<reference evidence="2" key="1">
    <citation type="submission" date="2021-03" db="EMBL/GenBank/DDBJ databases">
        <authorList>
            <person name="Bekaert M."/>
        </authorList>
    </citation>
    <scope>NUCLEOTIDE SEQUENCE</scope>
</reference>